<keyword evidence="6 11" id="KW-0808">Transferase</keyword>
<dbReference type="UniPathway" id="UPA00094"/>
<feature type="active site" description="For beta-ketoacyl synthase activity" evidence="12">
    <location>
        <position position="161"/>
    </location>
</feature>
<dbReference type="PIRSF" id="PIRSF000447">
    <property type="entry name" value="KAS_II"/>
    <property type="match status" value="1"/>
</dbReference>
<evidence type="ECO:0000256" key="13">
    <source>
        <dbReference type="RuleBase" id="RU003694"/>
    </source>
</evidence>
<dbReference type="SMART" id="SM00825">
    <property type="entry name" value="PKS_KS"/>
    <property type="match status" value="1"/>
</dbReference>
<evidence type="ECO:0000256" key="4">
    <source>
        <dbReference type="ARBA" id="ARBA00014657"/>
    </source>
</evidence>
<name>A0A5T0F8H6_CAMJU</name>
<comment type="catalytic activity">
    <reaction evidence="11">
        <text>a fatty acyl-[ACP] + malonyl-[ACP] + H(+) = a 3-oxoacyl-[ACP] + holo-[ACP] + CO2</text>
        <dbReference type="Rhea" id="RHEA:22836"/>
        <dbReference type="Rhea" id="RHEA-COMP:9623"/>
        <dbReference type="Rhea" id="RHEA-COMP:9685"/>
        <dbReference type="Rhea" id="RHEA-COMP:9916"/>
        <dbReference type="Rhea" id="RHEA-COMP:14125"/>
        <dbReference type="ChEBI" id="CHEBI:15378"/>
        <dbReference type="ChEBI" id="CHEBI:16526"/>
        <dbReference type="ChEBI" id="CHEBI:64479"/>
        <dbReference type="ChEBI" id="CHEBI:78449"/>
        <dbReference type="ChEBI" id="CHEBI:78776"/>
        <dbReference type="ChEBI" id="CHEBI:138651"/>
    </reaction>
</comment>
<dbReference type="NCBIfam" id="TIGR03150">
    <property type="entry name" value="fabF"/>
    <property type="match status" value="1"/>
</dbReference>
<keyword evidence="10 11" id="KW-0012">Acyltransferase</keyword>
<dbReference type="Pfam" id="PF02801">
    <property type="entry name" value="Ketoacyl-synt_C"/>
    <property type="match status" value="1"/>
</dbReference>
<evidence type="ECO:0000256" key="10">
    <source>
        <dbReference type="ARBA" id="ARBA00023315"/>
    </source>
</evidence>
<dbReference type="InterPro" id="IPR017568">
    <property type="entry name" value="3-oxoacyl-ACP_synth-2"/>
</dbReference>
<dbReference type="GO" id="GO:0004315">
    <property type="term" value="F:3-oxoacyl-[acyl-carrier-protein] synthase activity"/>
    <property type="evidence" value="ECO:0007669"/>
    <property type="project" value="UniProtKB-UniRule"/>
</dbReference>
<dbReference type="SUPFAM" id="SSF53901">
    <property type="entry name" value="Thiolase-like"/>
    <property type="match status" value="2"/>
</dbReference>
<comment type="pathway">
    <text evidence="1 11">Lipid metabolism; fatty acid biosynthesis.</text>
</comment>
<organism evidence="15">
    <name type="scientific">Campylobacter jejuni</name>
    <dbReference type="NCBI Taxonomy" id="197"/>
    <lineage>
        <taxon>Bacteria</taxon>
        <taxon>Pseudomonadati</taxon>
        <taxon>Campylobacterota</taxon>
        <taxon>Epsilonproteobacteria</taxon>
        <taxon>Campylobacterales</taxon>
        <taxon>Campylobacteraceae</taxon>
        <taxon>Campylobacter</taxon>
    </lineage>
</organism>
<evidence type="ECO:0000256" key="7">
    <source>
        <dbReference type="ARBA" id="ARBA00022832"/>
    </source>
</evidence>
<dbReference type="PANTHER" id="PTHR11712:SF336">
    <property type="entry name" value="3-OXOACYL-[ACYL-CARRIER-PROTEIN] SYNTHASE, MITOCHONDRIAL"/>
    <property type="match status" value="1"/>
</dbReference>
<dbReference type="Pfam" id="PF00109">
    <property type="entry name" value="ketoacyl-synt"/>
    <property type="match status" value="1"/>
</dbReference>
<dbReference type="PANTHER" id="PTHR11712">
    <property type="entry name" value="POLYKETIDE SYNTHASE-RELATED"/>
    <property type="match status" value="1"/>
</dbReference>
<evidence type="ECO:0000256" key="11">
    <source>
        <dbReference type="PIRNR" id="PIRNR000447"/>
    </source>
</evidence>
<keyword evidence="5 11" id="KW-0444">Lipid biosynthesis</keyword>
<comment type="function">
    <text evidence="11">Involved in the type II fatty acid elongation cycle. Catalyzes the elongation of a wide range of acyl-ACP by the addition of two carbons from malonyl-ACP to an acyl acceptor. Can efficiently catalyze the conversion of palmitoleoyl-ACP (cis-hexadec-9-enoyl-ACP) to cis-vaccenoyl-ACP (cis-octadec-11-enoyl-ACP), an essential step in the thermal regulation of fatty acid composition.</text>
</comment>
<evidence type="ECO:0000256" key="1">
    <source>
        <dbReference type="ARBA" id="ARBA00005194"/>
    </source>
</evidence>
<dbReference type="NCBIfam" id="NF006274">
    <property type="entry name" value="PRK08439.1"/>
    <property type="match status" value="1"/>
</dbReference>
<dbReference type="InterPro" id="IPR016039">
    <property type="entry name" value="Thiolase-like"/>
</dbReference>
<reference evidence="15" key="1">
    <citation type="submission" date="2018-05" db="EMBL/GenBank/DDBJ databases">
        <authorList>
            <consortium name="PulseNet: The National Subtyping Network for Foodborne Disease Surveillance"/>
            <person name="Tarr C.L."/>
            <person name="Trees E."/>
            <person name="Katz L.S."/>
            <person name="Carleton-Romer H.A."/>
            <person name="Stroika S."/>
            <person name="Kucerova Z."/>
            <person name="Roache K.F."/>
            <person name="Sabol A.L."/>
            <person name="Besser J."/>
            <person name="Gerner-Smidt P."/>
        </authorList>
    </citation>
    <scope>NUCLEOTIDE SEQUENCE</scope>
    <source>
        <strain evidence="15">PNUSAC000766</strain>
    </source>
</reference>
<dbReference type="InterPro" id="IPR014031">
    <property type="entry name" value="Ketoacyl_synth_C"/>
</dbReference>
<evidence type="ECO:0000256" key="5">
    <source>
        <dbReference type="ARBA" id="ARBA00022516"/>
    </source>
</evidence>
<evidence type="ECO:0000256" key="6">
    <source>
        <dbReference type="ARBA" id="ARBA00022679"/>
    </source>
</evidence>
<comment type="similarity">
    <text evidence="2 11 13">Belongs to the thiolase-like superfamily. Beta-ketoacyl-ACP synthases family.</text>
</comment>
<evidence type="ECO:0000256" key="2">
    <source>
        <dbReference type="ARBA" id="ARBA00008467"/>
    </source>
</evidence>
<dbReference type="CDD" id="cd00834">
    <property type="entry name" value="KAS_I_II"/>
    <property type="match status" value="1"/>
</dbReference>
<dbReference type="InterPro" id="IPR000794">
    <property type="entry name" value="Beta-ketoacyl_synthase"/>
</dbReference>
<dbReference type="AlphaFoldDB" id="A0A5T0F8H6"/>
<dbReference type="EMBL" id="AACAVU010000012">
    <property type="protein sequence ID" value="EAJ8025258.1"/>
    <property type="molecule type" value="Genomic_DNA"/>
</dbReference>
<evidence type="ECO:0000256" key="12">
    <source>
        <dbReference type="PIRSR" id="PIRSR000447-1"/>
    </source>
</evidence>
<keyword evidence="8" id="KW-0443">Lipid metabolism</keyword>
<feature type="domain" description="Ketosynthase family 3 (KS3)" evidence="14">
    <location>
        <begin position="1"/>
        <end position="402"/>
    </location>
</feature>
<comment type="catalytic activity">
    <reaction evidence="11">
        <text>(9Z)-hexadecenoyl-[ACP] + malonyl-[ACP] + H(+) = 3-oxo-(11Z)-octadecenoyl-[ACP] + holo-[ACP] + CO2</text>
        <dbReference type="Rhea" id="RHEA:55040"/>
        <dbReference type="Rhea" id="RHEA-COMP:9623"/>
        <dbReference type="Rhea" id="RHEA-COMP:9685"/>
        <dbReference type="Rhea" id="RHEA-COMP:10800"/>
        <dbReference type="Rhea" id="RHEA-COMP:14074"/>
        <dbReference type="ChEBI" id="CHEBI:15378"/>
        <dbReference type="ChEBI" id="CHEBI:16526"/>
        <dbReference type="ChEBI" id="CHEBI:64479"/>
        <dbReference type="ChEBI" id="CHEBI:78449"/>
        <dbReference type="ChEBI" id="CHEBI:83989"/>
        <dbReference type="ChEBI" id="CHEBI:138538"/>
        <dbReference type="EC" id="2.3.1.179"/>
    </reaction>
</comment>
<protein>
    <recommendedName>
        <fullName evidence="4 11">3-oxoacyl-[acyl-carrier-protein] synthase 2</fullName>
        <ecNumber evidence="3 11">2.3.1.179</ecNumber>
    </recommendedName>
</protein>
<evidence type="ECO:0000256" key="8">
    <source>
        <dbReference type="ARBA" id="ARBA00023098"/>
    </source>
</evidence>
<dbReference type="InterPro" id="IPR014030">
    <property type="entry name" value="Ketoacyl_synth_N"/>
</dbReference>
<comment type="caution">
    <text evidence="15">The sequence shown here is derived from an EMBL/GenBank/DDBJ whole genome shotgun (WGS) entry which is preliminary data.</text>
</comment>
<sequence>MKRVVVTGIGMVNALGLDKESSFKAICNGESGVNKITLFDATDFPVQIAAEVKNFDPLEVVDGKEVKKIDRFIQLGIKAAREAMQDAGFSEELDKEEFGIVSASGIGGLPNIEKNSIICSERGPRKISPFFIPSALVNMLGGLISIEHGLKGPNISCVTACAAGTHAIGEAYKSIALGNAKKMLVIGAEAAICPVGIGGFASMKALSTRNEDPQHASRPFDKERDGFVMGEGAGALVFEEYEEAKKRGATIYAELIGFGESADAHHITSPTLDGPLRAMKKALNMAGNPKVDYINAHGTSTPVNDKNETAAIKELFGNNIPLISSTKGQTGHCLGAAGAIEAVVSVMALRDGVVPPTINQLVKDDECDLDYIPNISRKVDLKVVMSNSFGFGGTNGCVVFKKVD</sequence>
<dbReference type="FunFam" id="3.40.47.10:FF:000009">
    <property type="entry name" value="3-oxoacyl-[acyl-carrier-protein] synthase 2"/>
    <property type="match status" value="1"/>
</dbReference>
<accession>A0A5T0F8H6</accession>
<dbReference type="GO" id="GO:0006633">
    <property type="term" value="P:fatty acid biosynthetic process"/>
    <property type="evidence" value="ECO:0007669"/>
    <property type="project" value="UniProtKB-UniRule"/>
</dbReference>
<evidence type="ECO:0000256" key="3">
    <source>
        <dbReference type="ARBA" id="ARBA00012356"/>
    </source>
</evidence>
<evidence type="ECO:0000256" key="9">
    <source>
        <dbReference type="ARBA" id="ARBA00023160"/>
    </source>
</evidence>
<proteinExistence type="inferred from homology"/>
<dbReference type="InterPro" id="IPR020841">
    <property type="entry name" value="PKS_Beta-ketoAc_synthase_dom"/>
</dbReference>
<evidence type="ECO:0000313" key="15">
    <source>
        <dbReference type="EMBL" id="EAJ8025258.1"/>
    </source>
</evidence>
<evidence type="ECO:0000259" key="14">
    <source>
        <dbReference type="PROSITE" id="PS52004"/>
    </source>
</evidence>
<dbReference type="PROSITE" id="PS52004">
    <property type="entry name" value="KS3_2"/>
    <property type="match status" value="1"/>
</dbReference>
<keyword evidence="7" id="KW-0276">Fatty acid metabolism</keyword>
<dbReference type="Gene3D" id="3.40.47.10">
    <property type="match status" value="1"/>
</dbReference>
<dbReference type="EC" id="2.3.1.179" evidence="3 11"/>
<dbReference type="NCBIfam" id="NF005589">
    <property type="entry name" value="PRK07314.1"/>
    <property type="match status" value="1"/>
</dbReference>
<gene>
    <name evidence="15" type="ORF">BGG17_07980</name>
</gene>
<dbReference type="GO" id="GO:0005829">
    <property type="term" value="C:cytosol"/>
    <property type="evidence" value="ECO:0007669"/>
    <property type="project" value="TreeGrafter"/>
</dbReference>
<keyword evidence="9 11" id="KW-0275">Fatty acid biosynthesis</keyword>